<feature type="region of interest" description="Disordered" evidence="1">
    <location>
        <begin position="85"/>
        <end position="107"/>
    </location>
</feature>
<feature type="compositionally biased region" description="Basic and acidic residues" evidence="1">
    <location>
        <begin position="86"/>
        <end position="107"/>
    </location>
</feature>
<protein>
    <submittedName>
        <fullName evidence="3">Uncharacterized protein</fullName>
    </submittedName>
</protein>
<dbReference type="Proteomes" id="UP000813463">
    <property type="component" value="Chromosome 5"/>
</dbReference>
<proteinExistence type="predicted"/>
<keyword evidence="2" id="KW-1185">Reference proteome</keyword>
<evidence type="ECO:0000313" key="2">
    <source>
        <dbReference type="Proteomes" id="UP000813463"/>
    </source>
</evidence>
<evidence type="ECO:0000313" key="3">
    <source>
        <dbReference type="RefSeq" id="XP_021850236.1"/>
    </source>
</evidence>
<accession>A0A9R0IJ15</accession>
<name>A0A9R0IJ15_SPIOL</name>
<dbReference type="KEGG" id="soe:110789847"/>
<dbReference type="RefSeq" id="XP_021850236.1">
    <property type="nucleotide sequence ID" value="XM_021994544.2"/>
</dbReference>
<sequence length="141" mass="16447">MKLRSYDESREAAVQRQLIVDLFCWPFDDLRWEMRKLARATAGHAEKSMKVVSNFANKITHKFNQLHQPKPNVPNTSKVMKMKKSNRSEVENKASNHKDSVVTKGKELDKDNITKQHLYQTKIKIGKYTASFTIQTKVKRQ</sequence>
<dbReference type="AlphaFoldDB" id="A0A9R0IJ15"/>
<reference evidence="3" key="2">
    <citation type="submission" date="2025-08" db="UniProtKB">
        <authorList>
            <consortium name="RefSeq"/>
        </authorList>
    </citation>
    <scope>IDENTIFICATION</scope>
    <source>
        <tissue evidence="3">Leaf</tissue>
    </source>
</reference>
<gene>
    <name evidence="3" type="primary">LOC110789847</name>
</gene>
<evidence type="ECO:0000256" key="1">
    <source>
        <dbReference type="SAM" id="MobiDB-lite"/>
    </source>
</evidence>
<organism evidence="2 3">
    <name type="scientific">Spinacia oleracea</name>
    <name type="common">Spinach</name>
    <dbReference type="NCBI Taxonomy" id="3562"/>
    <lineage>
        <taxon>Eukaryota</taxon>
        <taxon>Viridiplantae</taxon>
        <taxon>Streptophyta</taxon>
        <taxon>Embryophyta</taxon>
        <taxon>Tracheophyta</taxon>
        <taxon>Spermatophyta</taxon>
        <taxon>Magnoliopsida</taxon>
        <taxon>eudicotyledons</taxon>
        <taxon>Gunneridae</taxon>
        <taxon>Pentapetalae</taxon>
        <taxon>Caryophyllales</taxon>
        <taxon>Chenopodiaceae</taxon>
        <taxon>Chenopodioideae</taxon>
        <taxon>Anserineae</taxon>
        <taxon>Spinacia</taxon>
    </lineage>
</organism>
<dbReference type="GeneID" id="110789847"/>
<reference evidence="2" key="1">
    <citation type="journal article" date="2021" name="Nat. Commun.">
        <title>Genomic analyses provide insights into spinach domestication and the genetic basis of agronomic traits.</title>
        <authorList>
            <person name="Cai X."/>
            <person name="Sun X."/>
            <person name="Xu C."/>
            <person name="Sun H."/>
            <person name="Wang X."/>
            <person name="Ge C."/>
            <person name="Zhang Z."/>
            <person name="Wang Q."/>
            <person name="Fei Z."/>
            <person name="Jiao C."/>
            <person name="Wang Q."/>
        </authorList>
    </citation>
    <scope>NUCLEOTIDE SEQUENCE [LARGE SCALE GENOMIC DNA]</scope>
    <source>
        <strain evidence="2">cv. Varoflay</strain>
    </source>
</reference>